<keyword evidence="1" id="KW-0853">WD repeat</keyword>
<dbReference type="KEGG" id="naz:Aazo_2240"/>
<dbReference type="InterPro" id="IPR001680">
    <property type="entry name" value="WD40_rpt"/>
</dbReference>
<dbReference type="HOGENOM" id="CLU_1894048_0_0_3"/>
<dbReference type="InterPro" id="IPR015943">
    <property type="entry name" value="WD40/YVTN_repeat-like_dom_sf"/>
</dbReference>
<protein>
    <submittedName>
        <fullName evidence="3">WD40 repeat, subgroup</fullName>
    </submittedName>
</protein>
<evidence type="ECO:0000313" key="3">
    <source>
        <dbReference type="EMBL" id="ADI64229.1"/>
    </source>
</evidence>
<keyword evidence="4" id="KW-1185">Reference proteome</keyword>
<name>D7DXF3_NOSA0</name>
<dbReference type="SUPFAM" id="SSF50978">
    <property type="entry name" value="WD40 repeat-like"/>
    <property type="match status" value="1"/>
</dbReference>
<evidence type="ECO:0000256" key="1">
    <source>
        <dbReference type="ARBA" id="ARBA00022574"/>
    </source>
</evidence>
<gene>
    <name evidence="3" type="ordered locus">Aazo_2240</name>
</gene>
<organism evidence="3 4">
    <name type="scientific">Nostoc azollae (strain 0708)</name>
    <name type="common">Anabaena azollae (strain 0708)</name>
    <dbReference type="NCBI Taxonomy" id="551115"/>
    <lineage>
        <taxon>Bacteria</taxon>
        <taxon>Bacillati</taxon>
        <taxon>Cyanobacteriota</taxon>
        <taxon>Cyanophyceae</taxon>
        <taxon>Nostocales</taxon>
        <taxon>Nostocaceae</taxon>
        <taxon>Trichormus</taxon>
    </lineage>
</organism>
<dbReference type="STRING" id="551115.Aazo_2240"/>
<dbReference type="SMART" id="SM00320">
    <property type="entry name" value="WD40"/>
    <property type="match status" value="2"/>
</dbReference>
<dbReference type="eggNOG" id="COG2319">
    <property type="taxonomic scope" value="Bacteria"/>
</dbReference>
<keyword evidence="2" id="KW-0677">Repeat</keyword>
<reference evidence="3 4" key="1">
    <citation type="journal article" date="2010" name="PLoS ONE">
        <title>Genome erosion in a nitrogen-fixing vertically transmitted endosymbiotic multicellular cyanobacterium.</title>
        <authorList>
            <person name="Ran L."/>
            <person name="Larsson J."/>
            <person name="Vigil-Stenman T."/>
            <person name="Nylander J.A."/>
            <person name="Ininbergs K."/>
            <person name="Zheng W.W."/>
            <person name="Lapidus A."/>
            <person name="Lowry S."/>
            <person name="Haselkorn R."/>
            <person name="Bergman B."/>
        </authorList>
    </citation>
    <scope>NUCLEOTIDE SEQUENCE [LARGE SCALE GENOMIC DNA]</scope>
    <source>
        <strain evidence="3 4">0708</strain>
    </source>
</reference>
<dbReference type="PANTHER" id="PTHR19848">
    <property type="entry name" value="WD40 REPEAT PROTEIN"/>
    <property type="match status" value="1"/>
</dbReference>
<dbReference type="RefSeq" id="WP_013191246.1">
    <property type="nucleotide sequence ID" value="NC_014248.1"/>
</dbReference>
<accession>D7DXF3</accession>
<dbReference type="PANTHER" id="PTHR19848:SF8">
    <property type="entry name" value="F-BOX AND WD REPEAT DOMAIN CONTAINING 7"/>
    <property type="match status" value="1"/>
</dbReference>
<dbReference type="Pfam" id="PF00400">
    <property type="entry name" value="WD40"/>
    <property type="match status" value="2"/>
</dbReference>
<evidence type="ECO:0000256" key="2">
    <source>
        <dbReference type="ARBA" id="ARBA00022737"/>
    </source>
</evidence>
<proteinExistence type="predicted"/>
<dbReference type="Gene3D" id="2.130.10.10">
    <property type="entry name" value="YVTN repeat-like/Quinoprotein amine dehydrogenase"/>
    <property type="match status" value="1"/>
</dbReference>
<dbReference type="OrthoDB" id="462017at2"/>
<dbReference type="Proteomes" id="UP000001511">
    <property type="component" value="Chromosome"/>
</dbReference>
<evidence type="ECO:0000313" key="4">
    <source>
        <dbReference type="Proteomes" id="UP000001511"/>
    </source>
</evidence>
<dbReference type="AlphaFoldDB" id="D7DXF3"/>
<sequence>MLTFSIDSRVELWNRDGILRKRLPRNGDSFISLSFNPDGNILAVNSDDKIRLWNQDGTLLMVLKGEKDELTSISFSPDGKTLGAGSGNRTIILRSLSDIKLDFLIKQGCELLKDYLENYPKTVEIDRSLCSTTL</sequence>
<dbReference type="InterPro" id="IPR036322">
    <property type="entry name" value="WD40_repeat_dom_sf"/>
</dbReference>
<dbReference type="EMBL" id="CP002059">
    <property type="protein sequence ID" value="ADI64229.1"/>
    <property type="molecule type" value="Genomic_DNA"/>
</dbReference>